<dbReference type="Pfam" id="PF20990">
    <property type="entry name" value="DUF2207_C"/>
    <property type="match status" value="1"/>
</dbReference>
<proteinExistence type="predicted"/>
<feature type="compositionally biased region" description="Gly residues" evidence="1">
    <location>
        <begin position="572"/>
        <end position="591"/>
    </location>
</feature>
<name>A0A1G2PX43_9BACT</name>
<evidence type="ECO:0000259" key="3">
    <source>
        <dbReference type="Pfam" id="PF09972"/>
    </source>
</evidence>
<comment type="caution">
    <text evidence="5">The sequence shown here is derived from an EMBL/GenBank/DDBJ whole genome shotgun (WGS) entry which is preliminary data.</text>
</comment>
<feature type="domain" description="Predicted membrane protein YciQ-like C-terminal" evidence="4">
    <location>
        <begin position="284"/>
        <end position="525"/>
    </location>
</feature>
<evidence type="ECO:0000313" key="5">
    <source>
        <dbReference type="EMBL" id="OHA52181.1"/>
    </source>
</evidence>
<feature type="domain" description="DUF2207" evidence="3">
    <location>
        <begin position="40"/>
        <end position="229"/>
    </location>
</feature>
<evidence type="ECO:0000313" key="6">
    <source>
        <dbReference type="Proteomes" id="UP000176951"/>
    </source>
</evidence>
<dbReference type="Proteomes" id="UP000176951">
    <property type="component" value="Unassembled WGS sequence"/>
</dbReference>
<sequence length="591" mass="65054">MTAAALAVAFVVNFGLVFDISGSNYANAQESDSAGYDEVINNFVSTIVVQEDASIKVTEQIVYDFGVNQKHGIYRDIPITYSTNLNDFSVRLKVLSVTDENGAGYDYKVSKENNDIQIKIGDAEVLISGEHTYIITYTVNRAILFNPNDEVELYWNVTGDRWLAEIKGVEARVVLPEEVTVEKLKVACFVGIYGSETEDCSSVYDPKTGIVFRTDSGVVLPGEGFTIVVQWPRGILVEPGMTRNILWFIGDNAILFLPILYFLVYGIFWWKCGRDPKGRNTIVPQYEAPDKLSPLEVGVIYDQSSDNSDLGAGVINLAMEGFLKIKLLETKEQGLFGFKQKKDWEFIRSAEFPRTPNDWETKLLDALGILTPGSPSKKVSELKDGAFYEHISEIDSALYESLVLKSYFPQNPQKARLKAIASGIALVVLLGFFTVFIGKDLNATGVGAMFLSGLIAVVFGWFMPRRSLKGRLAYEHIAGFKQYLSVAEKDRIKFHNPPTRTPELFEKFLPFAMVLGVEKEWAKQFESLTIPAPSWYQGGTISGWNAIAFTSLMNDTVSDMNSTFSAPPPSSSGGGGGFSGGGFGGGGGGSW</sequence>
<keyword evidence="2" id="KW-1133">Transmembrane helix</keyword>
<evidence type="ECO:0000259" key="4">
    <source>
        <dbReference type="Pfam" id="PF20990"/>
    </source>
</evidence>
<keyword evidence="2" id="KW-0472">Membrane</keyword>
<feature type="transmembrane region" description="Helical" evidence="2">
    <location>
        <begin position="245"/>
        <end position="270"/>
    </location>
</feature>
<keyword evidence="2" id="KW-0812">Transmembrane</keyword>
<organism evidence="5 6">
    <name type="scientific">Candidatus Terrybacteria bacterium RIFCSPLOWO2_01_FULL_40_23</name>
    <dbReference type="NCBI Taxonomy" id="1802366"/>
    <lineage>
        <taxon>Bacteria</taxon>
        <taxon>Candidatus Terryibacteriota</taxon>
    </lineage>
</organism>
<evidence type="ECO:0008006" key="7">
    <source>
        <dbReference type="Google" id="ProtNLM"/>
    </source>
</evidence>
<accession>A0A1G2PX43</accession>
<feature type="transmembrane region" description="Helical" evidence="2">
    <location>
        <begin position="443"/>
        <end position="462"/>
    </location>
</feature>
<feature type="transmembrane region" description="Helical" evidence="2">
    <location>
        <begin position="419"/>
        <end position="437"/>
    </location>
</feature>
<evidence type="ECO:0000256" key="1">
    <source>
        <dbReference type="SAM" id="MobiDB-lite"/>
    </source>
</evidence>
<dbReference type="AlphaFoldDB" id="A0A1G2PX43"/>
<evidence type="ECO:0000256" key="2">
    <source>
        <dbReference type="SAM" id="Phobius"/>
    </source>
</evidence>
<reference evidence="5 6" key="1">
    <citation type="journal article" date="2016" name="Nat. Commun.">
        <title>Thousands of microbial genomes shed light on interconnected biogeochemical processes in an aquifer system.</title>
        <authorList>
            <person name="Anantharaman K."/>
            <person name="Brown C.T."/>
            <person name="Hug L.A."/>
            <person name="Sharon I."/>
            <person name="Castelle C.J."/>
            <person name="Probst A.J."/>
            <person name="Thomas B.C."/>
            <person name="Singh A."/>
            <person name="Wilkins M.J."/>
            <person name="Karaoz U."/>
            <person name="Brodie E.L."/>
            <person name="Williams K.H."/>
            <person name="Hubbard S.S."/>
            <person name="Banfield J.F."/>
        </authorList>
    </citation>
    <scope>NUCLEOTIDE SEQUENCE [LARGE SCALE GENOMIC DNA]</scope>
</reference>
<dbReference type="InterPro" id="IPR018702">
    <property type="entry name" value="DUF2207"/>
</dbReference>
<gene>
    <name evidence="5" type="ORF">A3A97_04705</name>
</gene>
<dbReference type="InterPro" id="IPR048389">
    <property type="entry name" value="YciQ-like_C"/>
</dbReference>
<feature type="region of interest" description="Disordered" evidence="1">
    <location>
        <begin position="560"/>
        <end position="591"/>
    </location>
</feature>
<dbReference type="EMBL" id="MHSW01000012">
    <property type="protein sequence ID" value="OHA52181.1"/>
    <property type="molecule type" value="Genomic_DNA"/>
</dbReference>
<protein>
    <recommendedName>
        <fullName evidence="7">DUF2207 domain-containing protein</fullName>
    </recommendedName>
</protein>
<dbReference type="Pfam" id="PF09972">
    <property type="entry name" value="DUF2207"/>
    <property type="match status" value="1"/>
</dbReference>